<accession>A0A1M6DY05</accession>
<proteinExistence type="predicted"/>
<dbReference type="InterPro" id="IPR036249">
    <property type="entry name" value="Thioredoxin-like_sf"/>
</dbReference>
<dbReference type="STRING" id="1121420.SAMN02746098_04625"/>
<dbReference type="Pfam" id="PF00578">
    <property type="entry name" value="AhpC-TSA"/>
    <property type="match status" value="1"/>
</dbReference>
<dbReference type="AlphaFoldDB" id="A0A1M6DY05"/>
<organism evidence="2 3">
    <name type="scientific">Desulfosporosinus lacus DSM 15449</name>
    <dbReference type="NCBI Taxonomy" id="1121420"/>
    <lineage>
        <taxon>Bacteria</taxon>
        <taxon>Bacillati</taxon>
        <taxon>Bacillota</taxon>
        <taxon>Clostridia</taxon>
        <taxon>Eubacteriales</taxon>
        <taxon>Desulfitobacteriaceae</taxon>
        <taxon>Desulfosporosinus</taxon>
    </lineage>
</organism>
<dbReference type="Gene3D" id="3.40.30.10">
    <property type="entry name" value="Glutaredoxin"/>
    <property type="match status" value="1"/>
</dbReference>
<dbReference type="SUPFAM" id="SSF52833">
    <property type="entry name" value="Thioredoxin-like"/>
    <property type="match status" value="1"/>
</dbReference>
<protein>
    <submittedName>
        <fullName evidence="2">AhpC/TSA family protein</fullName>
    </submittedName>
</protein>
<dbReference type="InterPro" id="IPR000866">
    <property type="entry name" value="AhpC/TSA"/>
</dbReference>
<dbReference type="GO" id="GO:0016491">
    <property type="term" value="F:oxidoreductase activity"/>
    <property type="evidence" value="ECO:0007669"/>
    <property type="project" value="InterPro"/>
</dbReference>
<evidence type="ECO:0000313" key="2">
    <source>
        <dbReference type="EMBL" id="SHI78126.1"/>
    </source>
</evidence>
<reference evidence="3" key="1">
    <citation type="submission" date="2016-11" db="EMBL/GenBank/DDBJ databases">
        <authorList>
            <person name="Varghese N."/>
            <person name="Submissions S."/>
        </authorList>
    </citation>
    <scope>NUCLEOTIDE SEQUENCE [LARGE SCALE GENOMIC DNA]</scope>
    <source>
        <strain evidence="3">DSM 15449</strain>
    </source>
</reference>
<dbReference type="EMBL" id="FQXJ01000025">
    <property type="protein sequence ID" value="SHI78126.1"/>
    <property type="molecule type" value="Genomic_DNA"/>
</dbReference>
<feature type="domain" description="Alkyl hydroperoxide reductase subunit C/ Thiol specific antioxidant" evidence="1">
    <location>
        <begin position="5"/>
        <end position="46"/>
    </location>
</feature>
<sequence length="46" mass="5290">MISPTQHAPDFEAEAYAGGNKVTIRLSDFQNQWVLLFFYSSDFTFV</sequence>
<dbReference type="GO" id="GO:0016209">
    <property type="term" value="F:antioxidant activity"/>
    <property type="evidence" value="ECO:0007669"/>
    <property type="project" value="InterPro"/>
</dbReference>
<keyword evidence="3" id="KW-1185">Reference proteome</keyword>
<evidence type="ECO:0000259" key="1">
    <source>
        <dbReference type="Pfam" id="PF00578"/>
    </source>
</evidence>
<evidence type="ECO:0000313" key="3">
    <source>
        <dbReference type="Proteomes" id="UP000183954"/>
    </source>
</evidence>
<gene>
    <name evidence="2" type="ORF">SAMN02746098_04625</name>
</gene>
<dbReference type="Proteomes" id="UP000183954">
    <property type="component" value="Unassembled WGS sequence"/>
</dbReference>
<name>A0A1M6DY05_9FIRM</name>